<evidence type="ECO:0000313" key="1">
    <source>
        <dbReference type="EMBL" id="MBH1941663.1"/>
    </source>
</evidence>
<keyword evidence="2" id="KW-1185">Reference proteome</keyword>
<reference evidence="1" key="1">
    <citation type="submission" date="2020-12" db="EMBL/GenBank/DDBJ databases">
        <title>M. sibirica DSM 26468T genome.</title>
        <authorList>
            <person name="Thieme N."/>
            <person name="Rettenmaier R."/>
            <person name="Zverlov V."/>
            <person name="Liebl W."/>
        </authorList>
    </citation>
    <scope>NUCLEOTIDE SEQUENCE</scope>
    <source>
        <strain evidence="1">DSM 26468</strain>
    </source>
</reference>
<dbReference type="AlphaFoldDB" id="A0A8J7L325"/>
<comment type="caution">
    <text evidence="1">The sequence shown here is derived from an EMBL/GenBank/DDBJ whole genome shotgun (WGS) entry which is preliminary data.</text>
</comment>
<gene>
    <name evidence="1" type="ORF">I5677_12240</name>
</gene>
<sequence>MRAEHKRLTREDKLARKYYCQRASRGLIKGQKRYNHRKLRRISKGAVKE</sequence>
<evidence type="ECO:0000313" key="2">
    <source>
        <dbReference type="Proteomes" id="UP000623269"/>
    </source>
</evidence>
<dbReference type="Proteomes" id="UP000623269">
    <property type="component" value="Unassembled WGS sequence"/>
</dbReference>
<organism evidence="1 2">
    <name type="scientific">Mobilitalea sibirica</name>
    <dbReference type="NCBI Taxonomy" id="1462919"/>
    <lineage>
        <taxon>Bacteria</taxon>
        <taxon>Bacillati</taxon>
        <taxon>Bacillota</taxon>
        <taxon>Clostridia</taxon>
        <taxon>Lachnospirales</taxon>
        <taxon>Lachnospiraceae</taxon>
        <taxon>Mobilitalea</taxon>
    </lineage>
</organism>
<accession>A0A8J7L325</accession>
<dbReference type="RefSeq" id="WP_197661908.1">
    <property type="nucleotide sequence ID" value="NZ_JAEAGR010000013.1"/>
</dbReference>
<name>A0A8J7L325_9FIRM</name>
<proteinExistence type="predicted"/>
<protein>
    <submittedName>
        <fullName evidence="1">Uncharacterized protein</fullName>
    </submittedName>
</protein>
<dbReference type="EMBL" id="JAEAGR010000013">
    <property type="protein sequence ID" value="MBH1941663.1"/>
    <property type="molecule type" value="Genomic_DNA"/>
</dbReference>